<reference evidence="2" key="1">
    <citation type="journal article" date="2017" name="J. Biotechnol.">
        <title>Complete genome sequence of Novosphingobium resinovorum SA1, a versatile xenobiotic-degrading bacterium capable of utilizing sulfanilic acid.</title>
        <authorList>
            <person name="Hegedus B."/>
            <person name="Kos P.B."/>
            <person name="Balint B."/>
            <person name="Maroti G."/>
            <person name="Gan H.M."/>
            <person name="Perei K."/>
            <person name="Rakhely G."/>
        </authorList>
    </citation>
    <scope>NUCLEOTIDE SEQUENCE [LARGE SCALE GENOMIC DNA]</scope>
    <source>
        <strain evidence="2">SA1</strain>
    </source>
</reference>
<proteinExistence type="predicted"/>
<dbReference type="OrthoDB" id="8081825at2"/>
<accession>A0A1D8A724</accession>
<keyword evidence="2" id="KW-1185">Reference proteome</keyword>
<organism evidence="1 2">
    <name type="scientific">Novosphingobium resinovorum</name>
    <dbReference type="NCBI Taxonomy" id="158500"/>
    <lineage>
        <taxon>Bacteria</taxon>
        <taxon>Pseudomonadati</taxon>
        <taxon>Pseudomonadota</taxon>
        <taxon>Alphaproteobacteria</taxon>
        <taxon>Sphingomonadales</taxon>
        <taxon>Sphingomonadaceae</taxon>
        <taxon>Novosphingobium</taxon>
    </lineage>
</organism>
<name>A0A1D8A724_9SPHN</name>
<dbReference type="KEGG" id="nre:BES08_14990"/>
<dbReference type="EMBL" id="CP017075">
    <property type="protein sequence ID" value="AOR77912.1"/>
    <property type="molecule type" value="Genomic_DNA"/>
</dbReference>
<evidence type="ECO:0000313" key="1">
    <source>
        <dbReference type="EMBL" id="AOR77912.1"/>
    </source>
</evidence>
<evidence type="ECO:0000313" key="2">
    <source>
        <dbReference type="Proteomes" id="UP000094626"/>
    </source>
</evidence>
<dbReference type="AlphaFoldDB" id="A0A1D8A724"/>
<gene>
    <name evidence="1" type="ORF">BES08_14990</name>
</gene>
<sequence length="100" mass="11530">MMRYAEKPFLQYLDSFVLRAIGELTEQQEQAIHLLSPTFVQAEGTRPWFEIVAERMSFSEGYVSEIASVWEASRRSASEQGLEISPFEFTRLFVDANFPS</sequence>
<dbReference type="Proteomes" id="UP000094626">
    <property type="component" value="Chromosome"/>
</dbReference>
<dbReference type="RefSeq" id="WP_008828300.1">
    <property type="nucleotide sequence ID" value="NZ_CP017075.1"/>
</dbReference>
<protein>
    <submittedName>
        <fullName evidence="1">Uncharacterized protein</fullName>
    </submittedName>
</protein>